<dbReference type="SUPFAM" id="SSF52047">
    <property type="entry name" value="RNI-like"/>
    <property type="match status" value="1"/>
</dbReference>
<gene>
    <name evidence="1" type="ORF">FGO68_gene1063</name>
</gene>
<name>A0A8J8NVJ1_HALGN</name>
<reference evidence="1" key="1">
    <citation type="submission" date="2019-06" db="EMBL/GenBank/DDBJ databases">
        <authorList>
            <person name="Zheng W."/>
        </authorList>
    </citation>
    <scope>NUCLEOTIDE SEQUENCE</scope>
    <source>
        <strain evidence="1">QDHG01</strain>
    </source>
</reference>
<sequence>MGSIGSFQDSCDLVDNVRRLQRQSLASELSFEFKDDDGFYYSSIDTLLKAFPYLASLTINQQYISNQNAPAGAKNTKRLFKIKTLKKLTFNRLNSDRLMQFSQVLECDTVTQLTLTNCYISYEVVNIIRGNRVKKLKIHDCKMDLDESNFFKLMQNFPNLTELDLALPFRIQSASFPPSLPLLERLSLDNYEAWNEKLINQPFLKYLEYRDATLKTAFLRDLVKQKQPGFRLVCKIDDKLQAIQLGKEFPNIIFTLC</sequence>
<comment type="caution">
    <text evidence="1">The sequence shown here is derived from an EMBL/GenBank/DDBJ whole genome shotgun (WGS) entry which is preliminary data.</text>
</comment>
<dbReference type="Proteomes" id="UP000785679">
    <property type="component" value="Unassembled WGS sequence"/>
</dbReference>
<accession>A0A8J8NVJ1</accession>
<keyword evidence="2" id="KW-1185">Reference proteome</keyword>
<dbReference type="EMBL" id="RRYP01006804">
    <property type="protein sequence ID" value="TNV80951.1"/>
    <property type="molecule type" value="Genomic_DNA"/>
</dbReference>
<protein>
    <submittedName>
        <fullName evidence="1">Uncharacterized protein</fullName>
    </submittedName>
</protein>
<dbReference type="Gene3D" id="3.80.10.10">
    <property type="entry name" value="Ribonuclease Inhibitor"/>
    <property type="match status" value="1"/>
</dbReference>
<evidence type="ECO:0000313" key="1">
    <source>
        <dbReference type="EMBL" id="TNV80951.1"/>
    </source>
</evidence>
<organism evidence="1 2">
    <name type="scientific">Halteria grandinella</name>
    <dbReference type="NCBI Taxonomy" id="5974"/>
    <lineage>
        <taxon>Eukaryota</taxon>
        <taxon>Sar</taxon>
        <taxon>Alveolata</taxon>
        <taxon>Ciliophora</taxon>
        <taxon>Intramacronucleata</taxon>
        <taxon>Spirotrichea</taxon>
        <taxon>Stichotrichia</taxon>
        <taxon>Sporadotrichida</taxon>
        <taxon>Halteriidae</taxon>
        <taxon>Halteria</taxon>
    </lineage>
</organism>
<proteinExistence type="predicted"/>
<dbReference type="InterPro" id="IPR032675">
    <property type="entry name" value="LRR_dom_sf"/>
</dbReference>
<evidence type="ECO:0000313" key="2">
    <source>
        <dbReference type="Proteomes" id="UP000785679"/>
    </source>
</evidence>
<dbReference type="AlphaFoldDB" id="A0A8J8NVJ1"/>